<gene>
    <name evidence="10" type="ORF">SAMN05661093_01331</name>
</gene>
<evidence type="ECO:0000256" key="4">
    <source>
        <dbReference type="ARBA" id="ARBA00022741"/>
    </source>
</evidence>
<accession>A0A1W2B1J4</accession>
<dbReference type="RefSeq" id="WP_084425079.1">
    <property type="nucleotide sequence ID" value="NZ_FWXV01000001.1"/>
</dbReference>
<dbReference type="FunFam" id="3.40.50.300:FF:000589">
    <property type="entry name" value="ABC transporter, ATP-binding subunit"/>
    <property type="match status" value="1"/>
</dbReference>
<dbReference type="InterPro" id="IPR027417">
    <property type="entry name" value="P-loop_NTPase"/>
</dbReference>
<dbReference type="CDD" id="cd03230">
    <property type="entry name" value="ABC_DR_subfamily_A"/>
    <property type="match status" value="1"/>
</dbReference>
<keyword evidence="2" id="KW-0813">Transport</keyword>
<dbReference type="PANTHER" id="PTHR42711:SF16">
    <property type="entry name" value="ABC TRANSPORTER ATP-BINDING PROTEIN"/>
    <property type="match status" value="1"/>
</dbReference>
<evidence type="ECO:0000313" key="11">
    <source>
        <dbReference type="Proteomes" id="UP000192674"/>
    </source>
</evidence>
<evidence type="ECO:0000256" key="6">
    <source>
        <dbReference type="ARBA" id="ARBA00022967"/>
    </source>
</evidence>
<dbReference type="EMBL" id="FWXV01000001">
    <property type="protein sequence ID" value="SMC66734.1"/>
    <property type="molecule type" value="Genomic_DNA"/>
</dbReference>
<evidence type="ECO:0000256" key="5">
    <source>
        <dbReference type="ARBA" id="ARBA00022840"/>
    </source>
</evidence>
<dbReference type="PANTHER" id="PTHR42711">
    <property type="entry name" value="ABC TRANSPORTER ATP-BINDING PROTEIN"/>
    <property type="match status" value="1"/>
</dbReference>
<keyword evidence="5 10" id="KW-0067">ATP-binding</keyword>
<dbReference type="InterPro" id="IPR050763">
    <property type="entry name" value="ABC_transporter_ATP-binding"/>
</dbReference>
<evidence type="ECO:0000259" key="9">
    <source>
        <dbReference type="PROSITE" id="PS50893"/>
    </source>
</evidence>
<dbReference type="Gene3D" id="3.40.50.300">
    <property type="entry name" value="P-loop containing nucleotide triphosphate hydrolases"/>
    <property type="match status" value="1"/>
</dbReference>
<name>A0A1W2B1J4_KIBAR</name>
<dbReference type="Pfam" id="PF00005">
    <property type="entry name" value="ABC_tran"/>
    <property type="match status" value="1"/>
</dbReference>
<dbReference type="GO" id="GO:0005886">
    <property type="term" value="C:plasma membrane"/>
    <property type="evidence" value="ECO:0007669"/>
    <property type="project" value="UniProtKB-SubCell"/>
</dbReference>
<evidence type="ECO:0000256" key="1">
    <source>
        <dbReference type="ARBA" id="ARBA00004202"/>
    </source>
</evidence>
<dbReference type="AlphaFoldDB" id="A0A1W2B1J4"/>
<keyword evidence="8" id="KW-0046">Antibiotic resistance</keyword>
<dbReference type="OrthoDB" id="9804819at2"/>
<dbReference type="SMART" id="SM00382">
    <property type="entry name" value="AAA"/>
    <property type="match status" value="1"/>
</dbReference>
<dbReference type="GO" id="GO:0046677">
    <property type="term" value="P:response to antibiotic"/>
    <property type="evidence" value="ECO:0007669"/>
    <property type="project" value="UniProtKB-KW"/>
</dbReference>
<dbReference type="InterPro" id="IPR003593">
    <property type="entry name" value="AAA+_ATPase"/>
</dbReference>
<dbReference type="InterPro" id="IPR003439">
    <property type="entry name" value="ABC_transporter-like_ATP-bd"/>
</dbReference>
<keyword evidence="6" id="KW-1278">Translocase</keyword>
<evidence type="ECO:0000256" key="3">
    <source>
        <dbReference type="ARBA" id="ARBA00022475"/>
    </source>
</evidence>
<sequence length="302" mass="33109">MSPVIEVRNLHKRYGENVAVDDVSLTVREGEILGILGPNGAGKTTTVESIAGLRSPDRGEISVLGFDPLRDRQEVTRRVGIQLQDGQLPARLEVAEALRLYSAFYPHPADWRGLMDSLGLTKKAKTKYGKLSGGQKQRLSIALALIGNPRIAILDELTTGLDPQARRDTWALIEGVRARGVTIVLVTHFMEEAERLCDRIALIDSGRVVTVDTPAGLTEQAKIEQRIQFRPSRPIDDVVLTSLPEVSSVTRRGDLVIVNGDTNVLNAVTALLARNQIVAERLRVEQASLEDAYVQLTGNRPD</sequence>
<dbReference type="PROSITE" id="PS50893">
    <property type="entry name" value="ABC_TRANSPORTER_2"/>
    <property type="match status" value="1"/>
</dbReference>
<keyword evidence="4" id="KW-0547">Nucleotide-binding</keyword>
<dbReference type="GO" id="GO:0005524">
    <property type="term" value="F:ATP binding"/>
    <property type="evidence" value="ECO:0007669"/>
    <property type="project" value="UniProtKB-KW"/>
</dbReference>
<reference evidence="10 11" key="1">
    <citation type="submission" date="2017-04" db="EMBL/GenBank/DDBJ databases">
        <authorList>
            <person name="Afonso C.L."/>
            <person name="Miller P.J."/>
            <person name="Scott M.A."/>
            <person name="Spackman E."/>
            <person name="Goraichik I."/>
            <person name="Dimitrov K.M."/>
            <person name="Suarez D.L."/>
            <person name="Swayne D.E."/>
        </authorList>
    </citation>
    <scope>NUCLEOTIDE SEQUENCE [LARGE SCALE GENOMIC DNA]</scope>
    <source>
        <strain evidence="10 11">DSM 43828</strain>
    </source>
</reference>
<keyword evidence="3" id="KW-1003">Cell membrane</keyword>
<proteinExistence type="predicted"/>
<evidence type="ECO:0000256" key="8">
    <source>
        <dbReference type="ARBA" id="ARBA00023251"/>
    </source>
</evidence>
<keyword evidence="7" id="KW-0472">Membrane</keyword>
<evidence type="ECO:0000313" key="10">
    <source>
        <dbReference type="EMBL" id="SMC66734.1"/>
    </source>
</evidence>
<dbReference type="InterPro" id="IPR017871">
    <property type="entry name" value="ABC_transporter-like_CS"/>
</dbReference>
<feature type="domain" description="ABC transporter" evidence="9">
    <location>
        <begin position="5"/>
        <end position="230"/>
    </location>
</feature>
<dbReference type="Proteomes" id="UP000192674">
    <property type="component" value="Unassembled WGS sequence"/>
</dbReference>
<evidence type="ECO:0000256" key="2">
    <source>
        <dbReference type="ARBA" id="ARBA00022448"/>
    </source>
</evidence>
<dbReference type="GO" id="GO:0016887">
    <property type="term" value="F:ATP hydrolysis activity"/>
    <property type="evidence" value="ECO:0007669"/>
    <property type="project" value="InterPro"/>
</dbReference>
<protein>
    <submittedName>
        <fullName evidence="10">ABC-2 type transport system ATP-binding protein</fullName>
    </submittedName>
</protein>
<keyword evidence="11" id="KW-1185">Reference proteome</keyword>
<dbReference type="SUPFAM" id="SSF52540">
    <property type="entry name" value="P-loop containing nucleoside triphosphate hydrolases"/>
    <property type="match status" value="1"/>
</dbReference>
<dbReference type="PROSITE" id="PS00211">
    <property type="entry name" value="ABC_TRANSPORTER_1"/>
    <property type="match status" value="1"/>
</dbReference>
<organism evidence="10 11">
    <name type="scientific">Kibdelosporangium aridum</name>
    <dbReference type="NCBI Taxonomy" id="2030"/>
    <lineage>
        <taxon>Bacteria</taxon>
        <taxon>Bacillati</taxon>
        <taxon>Actinomycetota</taxon>
        <taxon>Actinomycetes</taxon>
        <taxon>Pseudonocardiales</taxon>
        <taxon>Pseudonocardiaceae</taxon>
        <taxon>Kibdelosporangium</taxon>
    </lineage>
</organism>
<evidence type="ECO:0000256" key="7">
    <source>
        <dbReference type="ARBA" id="ARBA00023136"/>
    </source>
</evidence>
<comment type="subcellular location">
    <subcellularLocation>
        <location evidence="1">Cell membrane</location>
        <topology evidence="1">Peripheral membrane protein</topology>
    </subcellularLocation>
</comment>